<sequence length="111" mass="12697">MNNFSKSFKYDVAFINLAVHGGSFHKIIATSEMLKERGLRSIAIFSCEAPLGLQENIDYENDIKSLCDGRVLFLNHSEMIKFIQQTKAKLFIFDYIKLAFIGQLINEAKNM</sequence>
<name>A0A1V1P9M0_9BACT</name>
<evidence type="ECO:0000313" key="1">
    <source>
        <dbReference type="EMBL" id="ETR71602.1"/>
    </source>
</evidence>
<organism evidence="1 2">
    <name type="scientific">Candidatus Magnetoglobus multicellularis str. Araruama</name>
    <dbReference type="NCBI Taxonomy" id="890399"/>
    <lineage>
        <taxon>Bacteria</taxon>
        <taxon>Pseudomonadati</taxon>
        <taxon>Thermodesulfobacteriota</taxon>
        <taxon>Desulfobacteria</taxon>
        <taxon>Desulfobacterales</taxon>
        <taxon>Desulfobacteraceae</taxon>
        <taxon>Candidatus Magnetoglobus</taxon>
    </lineage>
</organism>
<evidence type="ECO:0000313" key="2">
    <source>
        <dbReference type="Proteomes" id="UP000189670"/>
    </source>
</evidence>
<dbReference type="Proteomes" id="UP000189670">
    <property type="component" value="Unassembled WGS sequence"/>
</dbReference>
<proteinExistence type="predicted"/>
<dbReference type="AlphaFoldDB" id="A0A1V1P9M0"/>
<reference evidence="2" key="1">
    <citation type="submission" date="2012-11" db="EMBL/GenBank/DDBJ databases">
        <authorList>
            <person name="Lucero-Rivera Y.E."/>
            <person name="Tovar-Ramirez D."/>
        </authorList>
    </citation>
    <scope>NUCLEOTIDE SEQUENCE [LARGE SCALE GENOMIC DNA]</scope>
    <source>
        <strain evidence="2">Araruama</strain>
    </source>
</reference>
<comment type="caution">
    <text evidence="1">The sequence shown here is derived from an EMBL/GenBank/DDBJ whole genome shotgun (WGS) entry which is preliminary data.</text>
</comment>
<protein>
    <submittedName>
        <fullName evidence="1">Uncharacterized protein</fullName>
    </submittedName>
</protein>
<accession>A0A1V1P9M0</accession>
<gene>
    <name evidence="1" type="ORF">OMM_08004</name>
</gene>
<dbReference type="EMBL" id="ATBP01000249">
    <property type="protein sequence ID" value="ETR71602.1"/>
    <property type="molecule type" value="Genomic_DNA"/>
</dbReference>